<dbReference type="EMBL" id="BKCJ011745010">
    <property type="protein sequence ID" value="GFD49635.1"/>
    <property type="molecule type" value="Genomic_DNA"/>
</dbReference>
<feature type="non-terminal residue" evidence="1">
    <location>
        <position position="1"/>
    </location>
</feature>
<reference evidence="1" key="1">
    <citation type="journal article" date="2019" name="Sci. Rep.">
        <title>Draft genome of Tanacetum cinerariifolium, the natural source of mosquito coil.</title>
        <authorList>
            <person name="Yamashiro T."/>
            <person name="Shiraishi A."/>
            <person name="Satake H."/>
            <person name="Nakayama K."/>
        </authorList>
    </citation>
    <scope>NUCLEOTIDE SEQUENCE</scope>
</reference>
<dbReference type="AlphaFoldDB" id="A0A699WPV9"/>
<protein>
    <submittedName>
        <fullName evidence="1">Uncharacterized protein</fullName>
    </submittedName>
</protein>
<name>A0A699WPV9_TANCI</name>
<comment type="caution">
    <text evidence="1">The sequence shown here is derived from an EMBL/GenBank/DDBJ whole genome shotgun (WGS) entry which is preliminary data.</text>
</comment>
<accession>A0A699WPV9</accession>
<proteinExistence type="predicted"/>
<sequence>ALQPAEERRPAAPGYRCNNPECWDAPARRYAAPGPTAWLVAAGPGQRAATGLGASANRAALGGGY</sequence>
<organism evidence="1">
    <name type="scientific">Tanacetum cinerariifolium</name>
    <name type="common">Dalmatian daisy</name>
    <name type="synonym">Chrysanthemum cinerariifolium</name>
    <dbReference type="NCBI Taxonomy" id="118510"/>
    <lineage>
        <taxon>Eukaryota</taxon>
        <taxon>Viridiplantae</taxon>
        <taxon>Streptophyta</taxon>
        <taxon>Embryophyta</taxon>
        <taxon>Tracheophyta</taxon>
        <taxon>Spermatophyta</taxon>
        <taxon>Magnoliopsida</taxon>
        <taxon>eudicotyledons</taxon>
        <taxon>Gunneridae</taxon>
        <taxon>Pentapetalae</taxon>
        <taxon>asterids</taxon>
        <taxon>campanulids</taxon>
        <taxon>Asterales</taxon>
        <taxon>Asteraceae</taxon>
        <taxon>Asteroideae</taxon>
        <taxon>Anthemideae</taxon>
        <taxon>Anthemidinae</taxon>
        <taxon>Tanacetum</taxon>
    </lineage>
</organism>
<evidence type="ECO:0000313" key="1">
    <source>
        <dbReference type="EMBL" id="GFD49635.1"/>
    </source>
</evidence>
<gene>
    <name evidence="1" type="ORF">Tci_921604</name>
</gene>